<accession>A0A9X1HV30</accession>
<evidence type="ECO:0000313" key="2">
    <source>
        <dbReference type="EMBL" id="MCA6076209.1"/>
    </source>
</evidence>
<evidence type="ECO:0000313" key="3">
    <source>
        <dbReference type="EMBL" id="MCA6077337.1"/>
    </source>
</evidence>
<gene>
    <name evidence="1" type="ORF">LDX50_09135</name>
    <name evidence="2" type="ORF">LDX50_15105</name>
    <name evidence="3" type="ORF">LDX50_20825</name>
</gene>
<dbReference type="AlphaFoldDB" id="A0A9X1HV30"/>
<evidence type="ECO:0008006" key="5">
    <source>
        <dbReference type="Google" id="ProtNLM"/>
    </source>
</evidence>
<evidence type="ECO:0000313" key="4">
    <source>
        <dbReference type="Proteomes" id="UP001139409"/>
    </source>
</evidence>
<dbReference type="EMBL" id="JAIXNE010000003">
    <property type="protein sequence ID" value="MCA6076209.1"/>
    <property type="molecule type" value="Genomic_DNA"/>
</dbReference>
<dbReference type="RefSeq" id="WP_225698138.1">
    <property type="nucleotide sequence ID" value="NZ_JAIXNE010000002.1"/>
</dbReference>
<protein>
    <recommendedName>
        <fullName evidence="5">Lipocalin-like domain-containing protein</fullName>
    </recommendedName>
</protein>
<comment type="caution">
    <text evidence="3">The sequence shown here is derived from an EMBL/GenBank/DDBJ whole genome shotgun (WGS) entry which is preliminary data.</text>
</comment>
<organism evidence="3 4">
    <name type="scientific">Fulvivirga sedimenti</name>
    <dbReference type="NCBI Taxonomy" id="2879465"/>
    <lineage>
        <taxon>Bacteria</taxon>
        <taxon>Pseudomonadati</taxon>
        <taxon>Bacteroidota</taxon>
        <taxon>Cytophagia</taxon>
        <taxon>Cytophagales</taxon>
        <taxon>Fulvivirgaceae</taxon>
        <taxon>Fulvivirga</taxon>
    </lineage>
</organism>
<sequence length="156" mass="17059">MKRFEIIVLVFIVLFGFNCSSDDSEPTPQVTIEDFEGSWIASSAIFTNKSNSSEVVNFIAAGGEIRYTMLPGGEGRTRTWIEFQNNPVDEWDAIISLGPNKTYISTPAEAGRPVVTGTYEMGNNTITLTNSNDSFDFANSGNEEPATSVIVFVPNN</sequence>
<name>A0A9X1HV30_9BACT</name>
<dbReference type="EMBL" id="JAIXNE010000002">
    <property type="protein sequence ID" value="MCA6075032.1"/>
    <property type="molecule type" value="Genomic_DNA"/>
</dbReference>
<dbReference type="EMBL" id="JAIXNE010000004">
    <property type="protein sequence ID" value="MCA6077337.1"/>
    <property type="molecule type" value="Genomic_DNA"/>
</dbReference>
<dbReference type="Proteomes" id="UP001139409">
    <property type="component" value="Unassembled WGS sequence"/>
</dbReference>
<reference evidence="3" key="1">
    <citation type="submission" date="2021-09" db="EMBL/GenBank/DDBJ databases">
        <title>Fulvivirga sp. isolated from coastal sediment.</title>
        <authorList>
            <person name="Yu H."/>
        </authorList>
    </citation>
    <scope>NUCLEOTIDE SEQUENCE</scope>
    <source>
        <strain evidence="3">1062</strain>
    </source>
</reference>
<evidence type="ECO:0000313" key="1">
    <source>
        <dbReference type="EMBL" id="MCA6075032.1"/>
    </source>
</evidence>
<proteinExistence type="predicted"/>
<keyword evidence="4" id="KW-1185">Reference proteome</keyword>